<dbReference type="PANTHER" id="PTHR32063">
    <property type="match status" value="1"/>
</dbReference>
<feature type="transmembrane region" description="Helical" evidence="1">
    <location>
        <begin position="20"/>
        <end position="39"/>
    </location>
</feature>
<comment type="caution">
    <text evidence="2">The sequence shown here is derived from an EMBL/GenBank/DDBJ whole genome shotgun (WGS) entry which is preliminary data.</text>
</comment>
<feature type="transmembrane region" description="Helical" evidence="1">
    <location>
        <begin position="382"/>
        <end position="400"/>
    </location>
</feature>
<proteinExistence type="predicted"/>
<dbReference type="EMBL" id="SMGK01000003">
    <property type="protein sequence ID" value="TCK72764.1"/>
    <property type="molecule type" value="Genomic_DNA"/>
</dbReference>
<feature type="transmembrane region" description="Helical" evidence="1">
    <location>
        <begin position="487"/>
        <end position="510"/>
    </location>
</feature>
<evidence type="ECO:0000256" key="1">
    <source>
        <dbReference type="SAM" id="Phobius"/>
    </source>
</evidence>
<feature type="transmembrane region" description="Helical" evidence="1">
    <location>
        <begin position="950"/>
        <end position="977"/>
    </location>
</feature>
<reference evidence="2 3" key="1">
    <citation type="submission" date="2019-03" db="EMBL/GenBank/DDBJ databases">
        <title>Genomic Encyclopedia of Type Strains, Phase IV (KMG-IV): sequencing the most valuable type-strain genomes for metagenomic binning, comparative biology and taxonomic classification.</title>
        <authorList>
            <person name="Goeker M."/>
        </authorList>
    </citation>
    <scope>NUCLEOTIDE SEQUENCE [LARGE SCALE GENOMIC DNA]</scope>
    <source>
        <strain evidence="2 3">DSM 103428</strain>
    </source>
</reference>
<keyword evidence="3" id="KW-1185">Reference proteome</keyword>
<feature type="transmembrane region" description="Helical" evidence="1">
    <location>
        <begin position="911"/>
        <end position="930"/>
    </location>
</feature>
<accession>A0A4R1L415</accession>
<name>A0A4R1L415_9BACT</name>
<dbReference type="RefSeq" id="WP_131996585.1">
    <property type="nucleotide sequence ID" value="NZ_SMGK01000003.1"/>
</dbReference>
<feature type="transmembrane region" description="Helical" evidence="1">
    <location>
        <begin position="1038"/>
        <end position="1061"/>
    </location>
</feature>
<keyword evidence="1" id="KW-1133">Transmembrane helix</keyword>
<dbReference type="Gene3D" id="3.30.70.1320">
    <property type="entry name" value="Multidrug efflux transporter AcrB pore domain like"/>
    <property type="match status" value="1"/>
</dbReference>
<feature type="transmembrane region" description="Helical" evidence="1">
    <location>
        <begin position="359"/>
        <end position="376"/>
    </location>
</feature>
<dbReference type="SUPFAM" id="SSF82866">
    <property type="entry name" value="Multidrug efflux transporter AcrB transmembrane domain"/>
    <property type="match status" value="2"/>
</dbReference>
<keyword evidence="1" id="KW-0812">Transmembrane</keyword>
<evidence type="ECO:0000313" key="2">
    <source>
        <dbReference type="EMBL" id="TCK72764.1"/>
    </source>
</evidence>
<feature type="transmembrane region" description="Helical" evidence="1">
    <location>
        <begin position="550"/>
        <end position="572"/>
    </location>
</feature>
<keyword evidence="1" id="KW-0472">Membrane</keyword>
<evidence type="ECO:0000313" key="3">
    <source>
        <dbReference type="Proteomes" id="UP000295210"/>
    </source>
</evidence>
<dbReference type="Gene3D" id="3.30.70.1440">
    <property type="entry name" value="Multidrug efflux transporter AcrB pore domain"/>
    <property type="match status" value="1"/>
</dbReference>
<gene>
    <name evidence="2" type="ORF">C7378_2354</name>
</gene>
<feature type="transmembrane region" description="Helical" evidence="1">
    <location>
        <begin position="460"/>
        <end position="480"/>
    </location>
</feature>
<dbReference type="Gene3D" id="3.30.2090.10">
    <property type="entry name" value="Multidrug efflux transporter AcrB TolC docking domain, DN and DC subdomains"/>
    <property type="match status" value="2"/>
</dbReference>
<protein>
    <submittedName>
        <fullName evidence="2">Multidrug efflux pump subunit AcrB</fullName>
    </submittedName>
</protein>
<dbReference type="Pfam" id="PF00873">
    <property type="entry name" value="ACR_tran"/>
    <property type="match status" value="1"/>
</dbReference>
<dbReference type="Gene3D" id="3.30.70.1430">
    <property type="entry name" value="Multidrug efflux transporter AcrB pore domain"/>
    <property type="match status" value="2"/>
</dbReference>
<sequence>MKGSLGIAGRLAAAFLDSKLTPLFIVASLILGVFAVMVIPREEEPQIVVPMLDVTTAMPGASPAEVEQRVSVPIERLLREIPGVEYVYSTSSPGQSLVIARFLVGTREEDALVKVYSKLFSNMDRLPQAASQPVIKERSIDNVPILSLTLWGKNYSSYQLRTMAAELEHSIQQVDNVSETNILGGQPRAMRVLLSNDRLASYSLSAGDIVDRLRAANSRVEAGQFASGNQQFLVDAGDFFQRKEDLEGVVVGVDHGRPIYLRDVASKIEDGPAEPQNYVLFGTGAGTKIQGQTIGSEFPAVTITVAKRKGTNATDIANAVLKRIAEMRRTTLPADLNITTTRNYGDTAKAKSDELLKHLLLATLSVTLLIAVFLGWRESGVVLLAIPVTLALTLAVFYLYGYTLNRVTLFALIFSIGILVDDAIVVVENMVRHFRLPENTGRPASEVAIEAVAEVGNPTILATIAVIAAILPMAFVRGLMGPYMRPIPIGASSAMVFSLIVAFVVSPWAAMRLVSHSAEQNAKHGSKEGATTRFYRRIMSPLINSSRHRLFFLVGVVLLLLAACALVPLKLVRVKMLPFDNKSEFQVIIDMPNGTTLEQTTRVAQTLGHYLAEQPEVANYQIYSGLSGPYNFNGLVRHYYLRHEPYQADIQVNLLPIAERSVQSHEIAKRLRPELVKLGLPFGARIKVSEVPPGPPVIQTLVAEIYGPQMAGQLEVARKVKQVFQQTPGVVDVDWYVDDPQPKLVFKVDEAKAALHGIAVSEVAKALEVAESGAEAGLLHDAQSREPIPVDVQMERPDRSSLQQIENMKLTGADGHTVSLRELTQVQQTTLQPSIYHKNMQRVVYVTGDVSGAEESPVYAIFKMNNALDKFKLPAGYTLTRYNSVQPESTDHYSMKWDGEWQITLEVFRDLGLAFAVVLVLIYVLVVGWFRSFIVPLVIMAPIPLTLVGILPAHAMLGAFFTATSMIGFIAGAGIIVRNSIILVDFIELRRAQGMPLAEAVIDAGAVRFRPMLLTAAAVVVGASVILFDPIFQGLALSLIAGEVASTVLSRLAVPVLYYMVQKHSAGGGTHIHSPENIAECERPVCDVPEQLSRG</sequence>
<dbReference type="PRINTS" id="PR00702">
    <property type="entry name" value="ACRIFLAVINRP"/>
</dbReference>
<dbReference type="Gene3D" id="1.20.1640.10">
    <property type="entry name" value="Multidrug efflux transporter AcrB transmembrane domain"/>
    <property type="match status" value="2"/>
</dbReference>
<organism evidence="2 3">
    <name type="scientific">Acidipila rosea</name>
    <dbReference type="NCBI Taxonomy" id="768535"/>
    <lineage>
        <taxon>Bacteria</taxon>
        <taxon>Pseudomonadati</taxon>
        <taxon>Acidobacteriota</taxon>
        <taxon>Terriglobia</taxon>
        <taxon>Terriglobales</taxon>
        <taxon>Acidobacteriaceae</taxon>
        <taxon>Acidipila</taxon>
    </lineage>
</organism>
<dbReference type="OrthoDB" id="9757876at2"/>
<dbReference type="SUPFAM" id="SSF82714">
    <property type="entry name" value="Multidrug efflux transporter AcrB TolC docking domain, DN and DC subdomains"/>
    <property type="match status" value="2"/>
</dbReference>
<dbReference type="GO" id="GO:0042910">
    <property type="term" value="F:xenobiotic transmembrane transporter activity"/>
    <property type="evidence" value="ECO:0007669"/>
    <property type="project" value="TreeGrafter"/>
</dbReference>
<dbReference type="GO" id="GO:0005886">
    <property type="term" value="C:plasma membrane"/>
    <property type="evidence" value="ECO:0007669"/>
    <property type="project" value="TreeGrafter"/>
</dbReference>
<dbReference type="AlphaFoldDB" id="A0A4R1L415"/>
<dbReference type="SUPFAM" id="SSF82693">
    <property type="entry name" value="Multidrug efflux transporter AcrB pore domain, PN1, PN2, PC1 and PC2 subdomains"/>
    <property type="match status" value="3"/>
</dbReference>
<dbReference type="InterPro" id="IPR001036">
    <property type="entry name" value="Acrflvin-R"/>
</dbReference>
<feature type="transmembrane region" description="Helical" evidence="1">
    <location>
        <begin position="1012"/>
        <end position="1032"/>
    </location>
</feature>
<feature type="transmembrane region" description="Helical" evidence="1">
    <location>
        <begin position="407"/>
        <end position="427"/>
    </location>
</feature>
<dbReference type="Proteomes" id="UP000295210">
    <property type="component" value="Unassembled WGS sequence"/>
</dbReference>
<dbReference type="InterPro" id="IPR027463">
    <property type="entry name" value="AcrB_DN_DC_subdom"/>
</dbReference>
<dbReference type="PANTHER" id="PTHR32063:SF16">
    <property type="entry name" value="CATION EFFLUX SYSTEM (ACRB_ACRD_ACRF FAMILY)"/>
    <property type="match status" value="1"/>
</dbReference>